<keyword evidence="2" id="KW-1185">Reference proteome</keyword>
<evidence type="ECO:0000313" key="1">
    <source>
        <dbReference type="EMBL" id="NBJ26840.1"/>
    </source>
</evidence>
<dbReference type="EMBL" id="JAAAXJ010000020">
    <property type="protein sequence ID" value="NBJ26840.1"/>
    <property type="molecule type" value="Genomic_DNA"/>
</dbReference>
<proteinExistence type="predicted"/>
<evidence type="ECO:0000313" key="2">
    <source>
        <dbReference type="Proteomes" id="UP000818323"/>
    </source>
</evidence>
<gene>
    <name evidence="1" type="ORF">GR303_21105</name>
</gene>
<dbReference type="Proteomes" id="UP000818323">
    <property type="component" value="Unassembled WGS sequence"/>
</dbReference>
<accession>A0ABW9Z330</accession>
<organism evidence="1 2">
    <name type="scientific">Microvirga arsenatis</name>
    <dbReference type="NCBI Taxonomy" id="2692265"/>
    <lineage>
        <taxon>Bacteria</taxon>
        <taxon>Pseudomonadati</taxon>
        <taxon>Pseudomonadota</taxon>
        <taxon>Alphaproteobacteria</taxon>
        <taxon>Hyphomicrobiales</taxon>
        <taxon>Methylobacteriaceae</taxon>
        <taxon>Microvirga</taxon>
    </lineage>
</organism>
<protein>
    <submittedName>
        <fullName evidence="1">Uncharacterized protein</fullName>
    </submittedName>
</protein>
<sequence>MNITPLLRALSITAFTLGLPDAGGSKALAANTIHGFYVGTWRTGDIGQVIYRYLERTILYLDTGVRAHSFAPKHKCDDHTYKPFRETLRATLPKAESDRRHLVWLDELKAQSCDLILEHRMSRGMLRVEYRTTFYSPVRCSQINSFIRSDRFSSIYDRPILVSGSMSGEARLESDTEILRDIHAKYVTCDDLGPNRIRVTARLPRV</sequence>
<name>A0ABW9Z330_9HYPH</name>
<comment type="caution">
    <text evidence="1">The sequence shown here is derived from an EMBL/GenBank/DDBJ whole genome shotgun (WGS) entry which is preliminary data.</text>
</comment>
<dbReference type="RefSeq" id="WP_161725662.1">
    <property type="nucleotide sequence ID" value="NZ_JAAAXI010000023.1"/>
</dbReference>
<reference evidence="1 2" key="1">
    <citation type="submission" date="2020-01" db="EMBL/GenBank/DDBJ databases">
        <title>Microvirga sp. nov., an arsenate reduction bacterium isolated from Tibet hotspring sediments.</title>
        <authorList>
            <person name="Yuan C.-G."/>
        </authorList>
    </citation>
    <scope>NUCLEOTIDE SEQUENCE [LARGE SCALE GENOMIC DNA]</scope>
    <source>
        <strain evidence="1 2">SYSU G3D203</strain>
    </source>
</reference>